<evidence type="ECO:0000313" key="9">
    <source>
        <dbReference type="Proteomes" id="UP000054988"/>
    </source>
</evidence>
<organism evidence="8 9">
    <name type="scientific">Moniliophthora roreri</name>
    <name type="common">Frosty pod rot fungus</name>
    <name type="synonym">Monilia roreri</name>
    <dbReference type="NCBI Taxonomy" id="221103"/>
    <lineage>
        <taxon>Eukaryota</taxon>
        <taxon>Fungi</taxon>
        <taxon>Dikarya</taxon>
        <taxon>Basidiomycota</taxon>
        <taxon>Agaricomycotina</taxon>
        <taxon>Agaricomycetes</taxon>
        <taxon>Agaricomycetidae</taxon>
        <taxon>Agaricales</taxon>
        <taxon>Marasmiineae</taxon>
        <taxon>Marasmiaceae</taxon>
        <taxon>Moniliophthora</taxon>
    </lineage>
</organism>
<dbReference type="PROSITE" id="PS50157">
    <property type="entry name" value="ZINC_FINGER_C2H2_2"/>
    <property type="match status" value="2"/>
</dbReference>
<evidence type="ECO:0000256" key="5">
    <source>
        <dbReference type="PROSITE-ProRule" id="PRU00042"/>
    </source>
</evidence>
<gene>
    <name evidence="8" type="ORF">WG66_8092</name>
</gene>
<keyword evidence="3 5" id="KW-0863">Zinc-finger</keyword>
<feature type="domain" description="C2H2-type" evidence="7">
    <location>
        <begin position="249"/>
        <end position="277"/>
    </location>
</feature>
<dbReference type="GO" id="GO:0008270">
    <property type="term" value="F:zinc ion binding"/>
    <property type="evidence" value="ECO:0007669"/>
    <property type="project" value="UniProtKB-KW"/>
</dbReference>
<proteinExistence type="predicted"/>
<dbReference type="SMART" id="SM00355">
    <property type="entry name" value="ZnF_C2H2"/>
    <property type="match status" value="2"/>
</dbReference>
<dbReference type="InterPro" id="IPR013087">
    <property type="entry name" value="Znf_C2H2_type"/>
</dbReference>
<dbReference type="Gene3D" id="3.30.160.60">
    <property type="entry name" value="Classic Zinc Finger"/>
    <property type="match status" value="2"/>
</dbReference>
<dbReference type="PROSITE" id="PS00028">
    <property type="entry name" value="ZINC_FINGER_C2H2_1"/>
    <property type="match status" value="1"/>
</dbReference>
<keyword evidence="4" id="KW-0862">Zinc</keyword>
<dbReference type="PANTHER" id="PTHR23235">
    <property type="entry name" value="KRUEPPEL-LIKE TRANSCRIPTION FACTOR"/>
    <property type="match status" value="1"/>
</dbReference>
<evidence type="ECO:0000256" key="3">
    <source>
        <dbReference type="ARBA" id="ARBA00022771"/>
    </source>
</evidence>
<comment type="caution">
    <text evidence="8">The sequence shown here is derived from an EMBL/GenBank/DDBJ whole genome shotgun (WGS) entry which is preliminary data.</text>
</comment>
<dbReference type="EMBL" id="LATX01001689">
    <property type="protein sequence ID" value="KTB39292.1"/>
    <property type="molecule type" value="Genomic_DNA"/>
</dbReference>
<feature type="region of interest" description="Disordered" evidence="6">
    <location>
        <begin position="97"/>
        <end position="121"/>
    </location>
</feature>
<feature type="compositionally biased region" description="Basic and acidic residues" evidence="6">
    <location>
        <begin position="102"/>
        <end position="111"/>
    </location>
</feature>
<dbReference type="GO" id="GO:0000981">
    <property type="term" value="F:DNA-binding transcription factor activity, RNA polymerase II-specific"/>
    <property type="evidence" value="ECO:0007669"/>
    <property type="project" value="TreeGrafter"/>
</dbReference>
<dbReference type="SUPFAM" id="SSF57667">
    <property type="entry name" value="beta-beta-alpha zinc fingers"/>
    <property type="match status" value="1"/>
</dbReference>
<dbReference type="AlphaFoldDB" id="A0A0W0FSE2"/>
<evidence type="ECO:0000256" key="6">
    <source>
        <dbReference type="SAM" id="MobiDB-lite"/>
    </source>
</evidence>
<dbReference type="Proteomes" id="UP000054988">
    <property type="component" value="Unassembled WGS sequence"/>
</dbReference>
<evidence type="ECO:0000256" key="1">
    <source>
        <dbReference type="ARBA" id="ARBA00022723"/>
    </source>
</evidence>
<keyword evidence="2" id="KW-0677">Repeat</keyword>
<keyword evidence="1" id="KW-0479">Metal-binding</keyword>
<dbReference type="FunFam" id="3.30.160.60:FF:000218">
    <property type="entry name" value="Zinc finger protein 10"/>
    <property type="match status" value="1"/>
</dbReference>
<evidence type="ECO:0000256" key="2">
    <source>
        <dbReference type="ARBA" id="ARBA00022737"/>
    </source>
</evidence>
<protein>
    <recommendedName>
        <fullName evidence="7">C2H2-type domain-containing protein</fullName>
    </recommendedName>
</protein>
<evidence type="ECO:0000256" key="4">
    <source>
        <dbReference type="ARBA" id="ARBA00022833"/>
    </source>
</evidence>
<dbReference type="Pfam" id="PF00096">
    <property type="entry name" value="zf-C2H2"/>
    <property type="match status" value="1"/>
</dbReference>
<sequence length="282" mass="30833">MVHPRSDDSSLFHFLDLSGCPSPPDPSRAGISTTIAHSQYGSLSSFSTCCKDNSQRQTILEHSSAQPDASIMLAPYPSAYNPLATISNCREEYQNSMTSTSHDYHDNDCTRSPDSGDPAKANSKTLLLSATASSPLPPLTADLGYSHPESDFVSGNLNSFPQCWNMGVPMSPSASSLSNFAAGYWQTSPPEGHGVQKWKVATETVLQASSKRRKKKARFRCNIVGCGQTFTSKHNLTHHANSHRGVKPYRCEECGKRFTTSSDCKRHDLVVFKGINSKCVYM</sequence>
<evidence type="ECO:0000313" key="8">
    <source>
        <dbReference type="EMBL" id="KTB39292.1"/>
    </source>
</evidence>
<name>A0A0W0FSE2_MONRR</name>
<evidence type="ECO:0000259" key="7">
    <source>
        <dbReference type="PROSITE" id="PS50157"/>
    </source>
</evidence>
<dbReference type="GO" id="GO:0000978">
    <property type="term" value="F:RNA polymerase II cis-regulatory region sequence-specific DNA binding"/>
    <property type="evidence" value="ECO:0007669"/>
    <property type="project" value="TreeGrafter"/>
</dbReference>
<dbReference type="PANTHER" id="PTHR23235:SF120">
    <property type="entry name" value="KRUPPEL-LIKE FACTOR 15"/>
    <property type="match status" value="1"/>
</dbReference>
<dbReference type="InterPro" id="IPR036236">
    <property type="entry name" value="Znf_C2H2_sf"/>
</dbReference>
<reference evidence="8 9" key="1">
    <citation type="submission" date="2015-12" db="EMBL/GenBank/DDBJ databases">
        <title>Draft genome sequence of Moniliophthora roreri, the causal agent of frosty pod rot of cacao.</title>
        <authorList>
            <person name="Aime M.C."/>
            <person name="Diaz-Valderrama J.R."/>
            <person name="Kijpornyongpan T."/>
            <person name="Phillips-Mora W."/>
        </authorList>
    </citation>
    <scope>NUCLEOTIDE SEQUENCE [LARGE SCALE GENOMIC DNA]</scope>
    <source>
        <strain evidence="8 9">MCA 2952</strain>
    </source>
</reference>
<feature type="domain" description="C2H2-type" evidence="7">
    <location>
        <begin position="219"/>
        <end position="248"/>
    </location>
</feature>
<accession>A0A0W0FSE2</accession>